<reference evidence="2 3" key="1">
    <citation type="submission" date="2016-11" db="EMBL/GenBank/DDBJ databases">
        <authorList>
            <person name="Jaros S."/>
            <person name="Januszkiewicz K."/>
            <person name="Wedrychowicz H."/>
        </authorList>
    </citation>
    <scope>NUCLEOTIDE SEQUENCE [LARGE SCALE GENOMIC DNA]</scope>
    <source>
        <strain evidence="2 3">DSM 45408</strain>
    </source>
</reference>
<dbReference type="InterPro" id="IPR000182">
    <property type="entry name" value="GNAT_dom"/>
</dbReference>
<keyword evidence="2" id="KW-0808">Transferase</keyword>
<protein>
    <submittedName>
        <fullName evidence="2">Acetyltransferase (GNAT) family protein</fullName>
    </submittedName>
</protein>
<dbReference type="AlphaFoldDB" id="A0A1M5E6V8"/>
<gene>
    <name evidence="2" type="ORF">SAMN05444351_0680</name>
</gene>
<dbReference type="InterPro" id="IPR016181">
    <property type="entry name" value="Acyl_CoA_acyltransferase"/>
</dbReference>
<dbReference type="RefSeq" id="WP_175562780.1">
    <property type="nucleotide sequence ID" value="NZ_FQVX01000001.1"/>
</dbReference>
<proteinExistence type="predicted"/>
<dbReference type="EMBL" id="FQVX01000001">
    <property type="protein sequence ID" value="SHF74993.1"/>
    <property type="molecule type" value="Genomic_DNA"/>
</dbReference>
<dbReference type="Proteomes" id="UP000184471">
    <property type="component" value="Unassembled WGS sequence"/>
</dbReference>
<dbReference type="STRING" id="1070870.SAMN05444351_0680"/>
<evidence type="ECO:0000313" key="3">
    <source>
        <dbReference type="Proteomes" id="UP000184471"/>
    </source>
</evidence>
<feature type="domain" description="N-acetyltransferase" evidence="1">
    <location>
        <begin position="39"/>
        <end position="108"/>
    </location>
</feature>
<dbReference type="SUPFAM" id="SSF55729">
    <property type="entry name" value="Acyl-CoA N-acyltransferases (Nat)"/>
    <property type="match status" value="1"/>
</dbReference>
<sequence length="176" mass="18486">MTVTVGQVGPDVVLPLRSVVLRDGGPAGLPGDDDPATVHLAARTADGRVAGVVRLSPAPCPWRPDARAPWQLRAMATDPAVRGTGAGRALVAAGLALVGDRGGDLVWCNARDRRGRLLRAAGVHRGHRGVRRAADRAARRHAHRGTGCDPLELMPGIRPARNASTNSRWSSCVCRA</sequence>
<name>A0A1M5E6V8_9ACTN</name>
<organism evidence="2 3">
    <name type="scientific">Geodermatophilus nigrescens</name>
    <dbReference type="NCBI Taxonomy" id="1070870"/>
    <lineage>
        <taxon>Bacteria</taxon>
        <taxon>Bacillati</taxon>
        <taxon>Actinomycetota</taxon>
        <taxon>Actinomycetes</taxon>
        <taxon>Geodermatophilales</taxon>
        <taxon>Geodermatophilaceae</taxon>
        <taxon>Geodermatophilus</taxon>
    </lineage>
</organism>
<dbReference type="Gene3D" id="3.40.630.30">
    <property type="match status" value="1"/>
</dbReference>
<dbReference type="GO" id="GO:0016747">
    <property type="term" value="F:acyltransferase activity, transferring groups other than amino-acyl groups"/>
    <property type="evidence" value="ECO:0007669"/>
    <property type="project" value="InterPro"/>
</dbReference>
<keyword evidence="3" id="KW-1185">Reference proteome</keyword>
<dbReference type="Pfam" id="PF00583">
    <property type="entry name" value="Acetyltransf_1"/>
    <property type="match status" value="1"/>
</dbReference>
<evidence type="ECO:0000313" key="2">
    <source>
        <dbReference type="EMBL" id="SHF74993.1"/>
    </source>
</evidence>
<dbReference type="CDD" id="cd04301">
    <property type="entry name" value="NAT_SF"/>
    <property type="match status" value="1"/>
</dbReference>
<accession>A0A1M5E6V8</accession>
<evidence type="ECO:0000259" key="1">
    <source>
        <dbReference type="Pfam" id="PF00583"/>
    </source>
</evidence>